<dbReference type="Proteomes" id="UP001164733">
    <property type="component" value="Chromosome"/>
</dbReference>
<name>A0AA47I5Q5_9CLOT</name>
<evidence type="ECO:0000313" key="2">
    <source>
        <dbReference type="EMBL" id="WAG58704.1"/>
    </source>
</evidence>
<sequence>MEFHKATEEDVNSIMNIIRQAQDYFKEQGINQWQDNYPNSEIVKNDIKNKNGYVLLKNNIIVGTVVVSFDGEKNYEYVYGGKWVSSGAYAVIHRIAIDSNNKGLGLSSIIIKNIEKICLNKEVHSIKIDTHKENISMQNMLVKNGFKYCGLIYLENKSERVAFEKSL</sequence>
<gene>
    <name evidence="2" type="ORF">LL038_13650</name>
</gene>
<accession>A0AA47I5Q5</accession>
<evidence type="ECO:0000259" key="1">
    <source>
        <dbReference type="PROSITE" id="PS51186"/>
    </source>
</evidence>
<dbReference type="InterPro" id="IPR000182">
    <property type="entry name" value="GNAT_dom"/>
</dbReference>
<dbReference type="Pfam" id="PF00583">
    <property type="entry name" value="Acetyltransf_1"/>
    <property type="match status" value="1"/>
</dbReference>
<dbReference type="GO" id="GO:0016747">
    <property type="term" value="F:acyltransferase activity, transferring groups other than amino-acyl groups"/>
    <property type="evidence" value="ECO:0007669"/>
    <property type="project" value="InterPro"/>
</dbReference>
<protein>
    <submittedName>
        <fullName evidence="2">GNAT family N-acetyltransferase</fullName>
    </submittedName>
</protein>
<dbReference type="AlphaFoldDB" id="A0AA47I5Q5"/>
<dbReference type="EMBL" id="CP086239">
    <property type="protein sequence ID" value="WAG58704.1"/>
    <property type="molecule type" value="Genomic_DNA"/>
</dbReference>
<organism evidence="2 3">
    <name type="scientific">Clostridium estertheticum</name>
    <dbReference type="NCBI Taxonomy" id="238834"/>
    <lineage>
        <taxon>Bacteria</taxon>
        <taxon>Bacillati</taxon>
        <taxon>Bacillota</taxon>
        <taxon>Clostridia</taxon>
        <taxon>Eubacteriales</taxon>
        <taxon>Clostridiaceae</taxon>
        <taxon>Clostridium</taxon>
    </lineage>
</organism>
<dbReference type="PROSITE" id="PS51186">
    <property type="entry name" value="GNAT"/>
    <property type="match status" value="1"/>
</dbReference>
<reference evidence="2" key="1">
    <citation type="submission" date="2021-11" db="EMBL/GenBank/DDBJ databases">
        <title>Clostridia strains as spoilage organisms.</title>
        <authorList>
            <person name="Wambui J."/>
            <person name="Stevens M.J.A."/>
            <person name="Stephan R."/>
        </authorList>
    </citation>
    <scope>NUCLEOTIDE SEQUENCE</scope>
    <source>
        <strain evidence="2">CF009</strain>
    </source>
</reference>
<feature type="domain" description="N-acetyltransferase" evidence="1">
    <location>
        <begin position="1"/>
        <end position="167"/>
    </location>
</feature>
<proteinExistence type="predicted"/>
<evidence type="ECO:0000313" key="3">
    <source>
        <dbReference type="Proteomes" id="UP001164733"/>
    </source>
</evidence>
<dbReference type="RefSeq" id="WP_216121842.1">
    <property type="nucleotide sequence ID" value="NZ_CP086239.1"/>
</dbReference>